<evidence type="ECO:0000256" key="1">
    <source>
        <dbReference type="SAM" id="MobiDB-lite"/>
    </source>
</evidence>
<dbReference type="HOGENOM" id="CLU_2812819_0_0_1"/>
<proteinExistence type="predicted"/>
<gene>
    <name evidence="2" type="ORF">LACBIDRAFT_296663</name>
</gene>
<dbReference type="InParanoid" id="B0D9D4"/>
<organism evidence="3">
    <name type="scientific">Laccaria bicolor (strain S238N-H82 / ATCC MYA-4686)</name>
    <name type="common">Bicoloured deceiver</name>
    <name type="synonym">Laccaria laccata var. bicolor</name>
    <dbReference type="NCBI Taxonomy" id="486041"/>
    <lineage>
        <taxon>Eukaryota</taxon>
        <taxon>Fungi</taxon>
        <taxon>Dikarya</taxon>
        <taxon>Basidiomycota</taxon>
        <taxon>Agaricomycotina</taxon>
        <taxon>Agaricomycetes</taxon>
        <taxon>Agaricomycetidae</taxon>
        <taxon>Agaricales</taxon>
        <taxon>Agaricineae</taxon>
        <taxon>Hydnangiaceae</taxon>
        <taxon>Laccaria</taxon>
    </lineage>
</organism>
<keyword evidence="3" id="KW-1185">Reference proteome</keyword>
<name>B0D9D4_LACBS</name>
<dbReference type="GeneID" id="6075854"/>
<feature type="region of interest" description="Disordered" evidence="1">
    <location>
        <begin position="1"/>
        <end position="24"/>
    </location>
</feature>
<accession>B0D9D4</accession>
<dbReference type="Proteomes" id="UP000001194">
    <property type="component" value="Unassembled WGS sequence"/>
</dbReference>
<dbReference type="KEGG" id="lbc:LACBIDRAFT_296663"/>
<evidence type="ECO:0000313" key="2">
    <source>
        <dbReference type="EMBL" id="EDR09227.1"/>
    </source>
</evidence>
<feature type="compositionally biased region" description="Low complexity" evidence="1">
    <location>
        <begin position="1"/>
        <end position="19"/>
    </location>
</feature>
<evidence type="ECO:0000313" key="3">
    <source>
        <dbReference type="Proteomes" id="UP000001194"/>
    </source>
</evidence>
<protein>
    <submittedName>
        <fullName evidence="2">Predicted protein</fullName>
    </submittedName>
</protein>
<dbReference type="EMBL" id="DS547100">
    <property type="protein sequence ID" value="EDR09227.1"/>
    <property type="molecule type" value="Genomic_DNA"/>
</dbReference>
<dbReference type="AlphaFoldDB" id="B0D9D4"/>
<reference evidence="2 3" key="1">
    <citation type="journal article" date="2008" name="Nature">
        <title>The genome of Laccaria bicolor provides insights into mycorrhizal symbiosis.</title>
        <authorList>
            <person name="Martin F."/>
            <person name="Aerts A."/>
            <person name="Ahren D."/>
            <person name="Brun A."/>
            <person name="Danchin E.G.J."/>
            <person name="Duchaussoy F."/>
            <person name="Gibon J."/>
            <person name="Kohler A."/>
            <person name="Lindquist E."/>
            <person name="Pereda V."/>
            <person name="Salamov A."/>
            <person name="Shapiro H.J."/>
            <person name="Wuyts J."/>
            <person name="Blaudez D."/>
            <person name="Buee M."/>
            <person name="Brokstein P."/>
            <person name="Canbaeck B."/>
            <person name="Cohen D."/>
            <person name="Courty P.E."/>
            <person name="Coutinho P.M."/>
            <person name="Delaruelle C."/>
            <person name="Detter J.C."/>
            <person name="Deveau A."/>
            <person name="DiFazio S."/>
            <person name="Duplessis S."/>
            <person name="Fraissinet-Tachet L."/>
            <person name="Lucic E."/>
            <person name="Frey-Klett P."/>
            <person name="Fourrey C."/>
            <person name="Feussner I."/>
            <person name="Gay G."/>
            <person name="Grimwood J."/>
            <person name="Hoegger P.J."/>
            <person name="Jain P."/>
            <person name="Kilaru S."/>
            <person name="Labbe J."/>
            <person name="Lin Y.C."/>
            <person name="Legue V."/>
            <person name="Le Tacon F."/>
            <person name="Marmeisse R."/>
            <person name="Melayah D."/>
            <person name="Montanini B."/>
            <person name="Muratet M."/>
            <person name="Nehls U."/>
            <person name="Niculita-Hirzel H."/>
            <person name="Oudot-Le Secq M.P."/>
            <person name="Peter M."/>
            <person name="Quesneville H."/>
            <person name="Rajashekar B."/>
            <person name="Reich M."/>
            <person name="Rouhier N."/>
            <person name="Schmutz J."/>
            <person name="Yin T."/>
            <person name="Chalot M."/>
            <person name="Henrissat B."/>
            <person name="Kuees U."/>
            <person name="Lucas S."/>
            <person name="Van de Peer Y."/>
            <person name="Podila G.K."/>
            <person name="Polle A."/>
            <person name="Pukkila P.J."/>
            <person name="Richardson P.M."/>
            <person name="Rouze P."/>
            <person name="Sanders I.R."/>
            <person name="Stajich J.E."/>
            <person name="Tunlid A."/>
            <person name="Tuskan G."/>
            <person name="Grigoriev I.V."/>
        </authorList>
    </citation>
    <scope>NUCLEOTIDE SEQUENCE [LARGE SCALE GENOMIC DNA]</scope>
    <source>
        <strain evidence="3">S238N-H82 / ATCC MYA-4686</strain>
    </source>
</reference>
<sequence length="67" mass="7255">MSPDLPRSSPSSSTPPYNSIGQDSSRPLAHLFAYDAHSSPASRNTQGSPIIYEGCFDPNIRHSRPVV</sequence>
<dbReference type="RefSeq" id="XP_001880540.1">
    <property type="nucleotide sequence ID" value="XM_001880505.1"/>
</dbReference>